<dbReference type="InterPro" id="IPR003663">
    <property type="entry name" value="Sugar/inositol_transpt"/>
</dbReference>
<dbReference type="PRINTS" id="PR00171">
    <property type="entry name" value="SUGRTRNSPORT"/>
</dbReference>
<comment type="subcellular location">
    <subcellularLocation>
        <location evidence="1">Membrane</location>
        <topology evidence="1">Multi-pass membrane protein</topology>
    </subcellularLocation>
</comment>
<dbReference type="PROSITE" id="PS50850">
    <property type="entry name" value="MFS"/>
    <property type="match status" value="1"/>
</dbReference>
<organism evidence="10 11">
    <name type="scientific">Didymella rabiei</name>
    <name type="common">Chickpea ascochyta blight fungus</name>
    <name type="synonym">Mycosphaerella rabiei</name>
    <dbReference type="NCBI Taxonomy" id="5454"/>
    <lineage>
        <taxon>Eukaryota</taxon>
        <taxon>Fungi</taxon>
        <taxon>Dikarya</taxon>
        <taxon>Ascomycota</taxon>
        <taxon>Pezizomycotina</taxon>
        <taxon>Dothideomycetes</taxon>
        <taxon>Pleosporomycetidae</taxon>
        <taxon>Pleosporales</taxon>
        <taxon>Pleosporineae</taxon>
        <taxon>Didymellaceae</taxon>
        <taxon>Ascochyta</taxon>
    </lineage>
</organism>
<feature type="transmembrane region" description="Helical" evidence="8">
    <location>
        <begin position="434"/>
        <end position="452"/>
    </location>
</feature>
<feature type="transmembrane region" description="Helical" evidence="8">
    <location>
        <begin position="184"/>
        <end position="204"/>
    </location>
</feature>
<dbReference type="InterPro" id="IPR005828">
    <property type="entry name" value="MFS_sugar_transport-like"/>
</dbReference>
<feature type="region of interest" description="Disordered" evidence="7">
    <location>
        <begin position="644"/>
        <end position="667"/>
    </location>
</feature>
<feature type="transmembrane region" description="Helical" evidence="8">
    <location>
        <begin position="275"/>
        <end position="297"/>
    </location>
</feature>
<evidence type="ECO:0000313" key="11">
    <source>
        <dbReference type="Proteomes" id="UP000076837"/>
    </source>
</evidence>
<keyword evidence="6 8" id="KW-0472">Membrane</keyword>
<comment type="similarity">
    <text evidence="2">Belongs to the major facilitator superfamily. Sugar transporter (TC 2.A.1.1) family.</text>
</comment>
<reference evidence="10 11" key="1">
    <citation type="journal article" date="2016" name="Sci. Rep.">
        <title>Draft genome sequencing and secretome analysis of fungal phytopathogen Ascochyta rabiei provides insight into the necrotrophic effector repertoire.</title>
        <authorList>
            <person name="Verma S."/>
            <person name="Gazara R.K."/>
            <person name="Nizam S."/>
            <person name="Parween S."/>
            <person name="Chattopadhyay D."/>
            <person name="Verma P.K."/>
        </authorList>
    </citation>
    <scope>NUCLEOTIDE SEQUENCE [LARGE SCALE GENOMIC DNA]</scope>
    <source>
        <strain evidence="10 11">ArDII</strain>
    </source>
</reference>
<gene>
    <name evidence="10" type="ORF">ST47_g5846</name>
</gene>
<dbReference type="InterPro" id="IPR050814">
    <property type="entry name" value="Myo-inositol_Transporter"/>
</dbReference>
<keyword evidence="3" id="KW-0813">Transport</keyword>
<evidence type="ECO:0000256" key="6">
    <source>
        <dbReference type="ARBA" id="ARBA00023136"/>
    </source>
</evidence>
<evidence type="ECO:0000256" key="8">
    <source>
        <dbReference type="SAM" id="Phobius"/>
    </source>
</evidence>
<feature type="domain" description="Major facilitator superfamily (MFS) profile" evidence="9">
    <location>
        <begin position="134"/>
        <end position="584"/>
    </location>
</feature>
<feature type="transmembrane region" description="Helical" evidence="8">
    <location>
        <begin position="561"/>
        <end position="580"/>
    </location>
</feature>
<dbReference type="NCBIfam" id="TIGR00879">
    <property type="entry name" value="SP"/>
    <property type="match status" value="1"/>
</dbReference>
<evidence type="ECO:0000256" key="2">
    <source>
        <dbReference type="ARBA" id="ARBA00010992"/>
    </source>
</evidence>
<evidence type="ECO:0000256" key="4">
    <source>
        <dbReference type="ARBA" id="ARBA00022692"/>
    </source>
</evidence>
<dbReference type="InterPro" id="IPR005829">
    <property type="entry name" value="Sugar_transporter_CS"/>
</dbReference>
<dbReference type="GO" id="GO:0022857">
    <property type="term" value="F:transmembrane transporter activity"/>
    <property type="evidence" value="ECO:0007669"/>
    <property type="project" value="InterPro"/>
</dbReference>
<dbReference type="PANTHER" id="PTHR48020">
    <property type="entry name" value="PROTON MYO-INOSITOL COTRANSPORTER"/>
    <property type="match status" value="1"/>
</dbReference>
<evidence type="ECO:0000256" key="3">
    <source>
        <dbReference type="ARBA" id="ARBA00022448"/>
    </source>
</evidence>
<feature type="transmembrane region" description="Helical" evidence="8">
    <location>
        <begin position="464"/>
        <end position="484"/>
    </location>
</feature>
<feature type="transmembrane region" description="Helical" evidence="8">
    <location>
        <begin position="529"/>
        <end position="549"/>
    </location>
</feature>
<evidence type="ECO:0000256" key="5">
    <source>
        <dbReference type="ARBA" id="ARBA00022989"/>
    </source>
</evidence>
<dbReference type="Gene3D" id="1.20.1250.20">
    <property type="entry name" value="MFS general substrate transporter like domains"/>
    <property type="match status" value="1"/>
</dbReference>
<sequence>MTSHPIQNDKLHAEWQDVYAAQYSSLSTGRLLFAVSMKRMARSTPPTRKAASNPRSEIQNPLIHMSEDECIREVDAFSKEHRFEDIQPLLRKGALIARDPTNFATVPGITKEEKSAVANEVLHKWRQPKVLYFTIILCSIGAAVQGWDQTGSNGANLSFPEALGIPVRASTPQNPNPNAERNQWYQGLINAGPYIASAFFGCWCSDPLNNLFGRRGCIFVSAIFCALSPIVSAVAQTWEQLLVTRLLLGIGMGCKGATVPIFAAENAPASIRGALVMTWQLWTAFGIFMGTVANLAVKDTGKISWRLQFGSALLPALPLLIGVFFCPESPRWYIKKGKYHQAYRSLLRLRNNEVQAARDLYYIHAQLRVEAGAHTVRNNYITRFTQLFTVPRLRRATVASGTVMIAQQMCGINIIAFYSSTIFEQAGASVTESLIASMGFGLVNFVFAWPAIWTIDTFGRRTLLLFTFPQMAWTLLAAGLCYLIPQSSKAHLGLVALFVYLFGAWYSPGEGPVPFTYSAEVFPLSHREVGMSWAVATCLFWAAVLSITFPRMLSALTPAGAFGLYAGFNLIALVMIFLFVPETKQRTLEELDYIFAIPQRTFMRHQCFTVLPWWIKTWVLRKKIGPCPALWSFEGAEEKEQQDAVRRASVGAAGEDPTQRRSSNTEKISGKFQVYTGRCRRNEANDGTNDDVMANSKMMSKHRNGTLSALQHLRTHTLDSTLTLRVLSSFVHRPLATVEATVGPSWVGRCAFPDCNSTGHEMSTTHVNGRMQRARSRRIAATIAIRMFRTDRSVLL</sequence>
<comment type="caution">
    <text evidence="10">The sequence shown here is derived from an EMBL/GenBank/DDBJ whole genome shotgun (WGS) entry which is preliminary data.</text>
</comment>
<feature type="transmembrane region" description="Helical" evidence="8">
    <location>
        <begin position="216"/>
        <end position="235"/>
    </location>
</feature>
<feature type="transmembrane region" description="Helical" evidence="8">
    <location>
        <begin position="241"/>
        <end position="263"/>
    </location>
</feature>
<dbReference type="GO" id="GO:0015791">
    <property type="term" value="P:polyol transmembrane transport"/>
    <property type="evidence" value="ECO:0007669"/>
    <property type="project" value="UniProtKB-ARBA"/>
</dbReference>
<dbReference type="STRING" id="5454.A0A163DHM1"/>
<proteinExistence type="inferred from homology"/>
<feature type="transmembrane region" description="Helical" evidence="8">
    <location>
        <begin position="491"/>
        <end position="509"/>
    </location>
</feature>
<dbReference type="FunFam" id="1.20.1250.20:FF:000100">
    <property type="entry name" value="MFS sugar transporter, putative"/>
    <property type="match status" value="1"/>
</dbReference>
<dbReference type="GO" id="GO:0016020">
    <property type="term" value="C:membrane"/>
    <property type="evidence" value="ECO:0007669"/>
    <property type="project" value="UniProtKB-SubCell"/>
</dbReference>
<accession>A0A163DHM1</accession>
<feature type="transmembrane region" description="Helical" evidence="8">
    <location>
        <begin position="303"/>
        <end position="326"/>
    </location>
</feature>
<evidence type="ECO:0000256" key="7">
    <source>
        <dbReference type="SAM" id="MobiDB-lite"/>
    </source>
</evidence>
<name>A0A163DHM1_DIDRA</name>
<dbReference type="PROSITE" id="PS00217">
    <property type="entry name" value="SUGAR_TRANSPORT_2"/>
    <property type="match status" value="1"/>
</dbReference>
<evidence type="ECO:0000313" key="10">
    <source>
        <dbReference type="EMBL" id="KZM23158.1"/>
    </source>
</evidence>
<keyword evidence="11" id="KW-1185">Reference proteome</keyword>
<keyword evidence="5 8" id="KW-1133">Transmembrane helix</keyword>
<dbReference type="Proteomes" id="UP000076837">
    <property type="component" value="Unassembled WGS sequence"/>
</dbReference>
<dbReference type="Pfam" id="PF00083">
    <property type="entry name" value="Sugar_tr"/>
    <property type="match status" value="1"/>
</dbReference>
<dbReference type="EMBL" id="JYNV01000200">
    <property type="protein sequence ID" value="KZM23158.1"/>
    <property type="molecule type" value="Genomic_DNA"/>
</dbReference>
<dbReference type="PANTHER" id="PTHR48020:SF4">
    <property type="entry name" value="SYMPORT, PUTATIVE (AFU_ORTHOLOGUE AFUA_3G11790)-RELATED"/>
    <property type="match status" value="1"/>
</dbReference>
<evidence type="ECO:0000256" key="1">
    <source>
        <dbReference type="ARBA" id="ARBA00004141"/>
    </source>
</evidence>
<protein>
    <submittedName>
        <fullName evidence="10">Substrate-specific transmembrane transporter</fullName>
    </submittedName>
</protein>
<dbReference type="SUPFAM" id="SSF103473">
    <property type="entry name" value="MFS general substrate transporter"/>
    <property type="match status" value="1"/>
</dbReference>
<dbReference type="AlphaFoldDB" id="A0A163DHM1"/>
<feature type="transmembrane region" description="Helical" evidence="8">
    <location>
        <begin position="130"/>
        <end position="147"/>
    </location>
</feature>
<keyword evidence="4 8" id="KW-0812">Transmembrane</keyword>
<dbReference type="GO" id="GO:0015798">
    <property type="term" value="P:myo-inositol transport"/>
    <property type="evidence" value="ECO:0007669"/>
    <property type="project" value="UniProtKB-ARBA"/>
</dbReference>
<evidence type="ECO:0000259" key="9">
    <source>
        <dbReference type="PROSITE" id="PS50850"/>
    </source>
</evidence>
<dbReference type="InterPro" id="IPR020846">
    <property type="entry name" value="MFS_dom"/>
</dbReference>
<dbReference type="InterPro" id="IPR036259">
    <property type="entry name" value="MFS_trans_sf"/>
</dbReference>